<dbReference type="AlphaFoldDB" id="A0A4Y8IN07"/>
<dbReference type="RefSeq" id="WP_134339915.1">
    <property type="nucleotide sequence ID" value="NZ_SOPW01000007.1"/>
</dbReference>
<feature type="domain" description="VTT" evidence="7">
    <location>
        <begin position="64"/>
        <end position="181"/>
    </location>
</feature>
<keyword evidence="2 6" id="KW-1003">Cell membrane</keyword>
<sequence>MNKDLKKFIFKNLIIVSIVAILFIINKLFFNIKASDLEDWVNGFGVWAPIIILLVFSIRPFTLVPLSIIAITTGLLFGAYMGTLYIVIGTVLGASTSFIALRYFREQASIDENENKNLYELKNDLEKNGFKSVLMIRLIPAMNFDLITYLCSKTHVSFWKFVGATSIGTIPGSFMFGFFGSSLLKLKPLNIGILLGIIIVIIVLGYVLKRQLDQKYDMDELKEELKSL</sequence>
<dbReference type="Proteomes" id="UP000297975">
    <property type="component" value="Unassembled WGS sequence"/>
</dbReference>
<keyword evidence="4 6" id="KW-1133">Transmembrane helix</keyword>
<evidence type="ECO:0000313" key="8">
    <source>
        <dbReference type="EMBL" id="TFB21772.1"/>
    </source>
</evidence>
<keyword evidence="5 6" id="KW-0472">Membrane</keyword>
<dbReference type="OrthoDB" id="9812980at2"/>
<evidence type="ECO:0000256" key="6">
    <source>
        <dbReference type="RuleBase" id="RU366058"/>
    </source>
</evidence>
<comment type="similarity">
    <text evidence="6">Belongs to the TVP38/TMEM64 family.</text>
</comment>
<evidence type="ECO:0000313" key="9">
    <source>
        <dbReference type="Proteomes" id="UP000297975"/>
    </source>
</evidence>
<keyword evidence="3 6" id="KW-0812">Transmembrane</keyword>
<dbReference type="InterPro" id="IPR015414">
    <property type="entry name" value="TMEM64"/>
</dbReference>
<accession>A0A4Y8IN07</accession>
<dbReference type="PANTHER" id="PTHR12677:SF59">
    <property type="entry name" value="GOLGI APPARATUS MEMBRANE PROTEIN TVP38-RELATED"/>
    <property type="match status" value="1"/>
</dbReference>
<feature type="transmembrane region" description="Helical" evidence="6">
    <location>
        <begin position="12"/>
        <end position="30"/>
    </location>
</feature>
<proteinExistence type="inferred from homology"/>
<dbReference type="Pfam" id="PF09335">
    <property type="entry name" value="VTT_dom"/>
    <property type="match status" value="1"/>
</dbReference>
<feature type="transmembrane region" description="Helical" evidence="6">
    <location>
        <begin position="158"/>
        <end position="179"/>
    </location>
</feature>
<gene>
    <name evidence="8" type="ORF">E3U55_08060</name>
</gene>
<evidence type="ECO:0000256" key="2">
    <source>
        <dbReference type="ARBA" id="ARBA00022475"/>
    </source>
</evidence>
<feature type="transmembrane region" description="Helical" evidence="6">
    <location>
        <begin position="191"/>
        <end position="208"/>
    </location>
</feature>
<dbReference type="GO" id="GO:0005886">
    <property type="term" value="C:plasma membrane"/>
    <property type="evidence" value="ECO:0007669"/>
    <property type="project" value="UniProtKB-SubCell"/>
</dbReference>
<evidence type="ECO:0000259" key="7">
    <source>
        <dbReference type="Pfam" id="PF09335"/>
    </source>
</evidence>
<comment type="caution">
    <text evidence="8">The sequence shown here is derived from an EMBL/GenBank/DDBJ whole genome shotgun (WGS) entry which is preliminary data.</text>
</comment>
<feature type="transmembrane region" description="Helical" evidence="6">
    <location>
        <begin position="84"/>
        <end position="104"/>
    </location>
</feature>
<dbReference type="InterPro" id="IPR032816">
    <property type="entry name" value="VTT_dom"/>
</dbReference>
<keyword evidence="9" id="KW-1185">Reference proteome</keyword>
<comment type="subcellular location">
    <subcellularLocation>
        <location evidence="1 6">Cell membrane</location>
        <topology evidence="1 6">Multi-pass membrane protein</topology>
    </subcellularLocation>
</comment>
<evidence type="ECO:0000256" key="3">
    <source>
        <dbReference type="ARBA" id="ARBA00022692"/>
    </source>
</evidence>
<dbReference type="PANTHER" id="PTHR12677">
    <property type="entry name" value="GOLGI APPARATUS MEMBRANE PROTEIN TVP38-RELATED"/>
    <property type="match status" value="1"/>
</dbReference>
<evidence type="ECO:0000256" key="4">
    <source>
        <dbReference type="ARBA" id="ARBA00022989"/>
    </source>
</evidence>
<reference evidence="8 9" key="1">
    <citation type="submission" date="2019-03" db="EMBL/GenBank/DDBJ databases">
        <authorList>
            <person name="He R.-H."/>
        </authorList>
    </citation>
    <scope>NUCLEOTIDE SEQUENCE [LARGE SCALE GENOMIC DNA]</scope>
    <source>
        <strain evidence="9">SH 714</strain>
    </source>
</reference>
<evidence type="ECO:0000256" key="5">
    <source>
        <dbReference type="ARBA" id="ARBA00023136"/>
    </source>
</evidence>
<protein>
    <recommendedName>
        <fullName evidence="6">TVP38/TMEM64 family membrane protein</fullName>
    </recommendedName>
</protein>
<name>A0A4Y8IN07_9BACI</name>
<organism evidence="8 9">
    <name type="scientific">Filobacillus milosensis</name>
    <dbReference type="NCBI Taxonomy" id="94137"/>
    <lineage>
        <taxon>Bacteria</taxon>
        <taxon>Bacillati</taxon>
        <taxon>Bacillota</taxon>
        <taxon>Bacilli</taxon>
        <taxon>Bacillales</taxon>
        <taxon>Bacillaceae</taxon>
        <taxon>Filobacillus</taxon>
    </lineage>
</organism>
<evidence type="ECO:0000256" key="1">
    <source>
        <dbReference type="ARBA" id="ARBA00004651"/>
    </source>
</evidence>
<dbReference type="EMBL" id="SOPW01000007">
    <property type="protein sequence ID" value="TFB21772.1"/>
    <property type="molecule type" value="Genomic_DNA"/>
</dbReference>
<feature type="transmembrane region" description="Helical" evidence="6">
    <location>
        <begin position="50"/>
        <end position="77"/>
    </location>
</feature>
<feature type="transmembrane region" description="Helical" evidence="6">
    <location>
        <begin position="134"/>
        <end position="151"/>
    </location>
</feature>